<dbReference type="AlphaFoldDB" id="A0A6A6WZN2"/>
<organism evidence="3 4">
    <name type="scientific">Melanomma pulvis-pyrius CBS 109.77</name>
    <dbReference type="NCBI Taxonomy" id="1314802"/>
    <lineage>
        <taxon>Eukaryota</taxon>
        <taxon>Fungi</taxon>
        <taxon>Dikarya</taxon>
        <taxon>Ascomycota</taxon>
        <taxon>Pezizomycotina</taxon>
        <taxon>Dothideomycetes</taxon>
        <taxon>Pleosporomycetidae</taxon>
        <taxon>Pleosporales</taxon>
        <taxon>Melanommataceae</taxon>
        <taxon>Melanomma</taxon>
    </lineage>
</organism>
<keyword evidence="4" id="KW-1185">Reference proteome</keyword>
<dbReference type="PANTHER" id="PTHR33119">
    <property type="entry name" value="IFI3P"/>
    <property type="match status" value="1"/>
</dbReference>
<dbReference type="InterPro" id="IPR049207">
    <property type="entry name" value="DUF4246_N"/>
</dbReference>
<evidence type="ECO:0000313" key="4">
    <source>
        <dbReference type="Proteomes" id="UP000799757"/>
    </source>
</evidence>
<name>A0A6A6WZN2_9PLEO</name>
<dbReference type="Pfam" id="PF21666">
    <property type="entry name" value="DUF4246_N"/>
    <property type="match status" value="1"/>
</dbReference>
<evidence type="ECO:0000259" key="1">
    <source>
        <dbReference type="Pfam" id="PF14033"/>
    </source>
</evidence>
<protein>
    <submittedName>
        <fullName evidence="3">Uncharacterized protein</fullName>
    </submittedName>
</protein>
<dbReference type="PANTHER" id="PTHR33119:SF1">
    <property type="entry name" value="FE2OG DIOXYGENASE DOMAIN-CONTAINING PROTEIN"/>
    <property type="match status" value="1"/>
</dbReference>
<sequence length="679" mass="76913">MPKYPGLGFPLRHNEQDDYGFFPIGAHGSCSGSDSDLLPVRELAMMSIMDRLTDKPDWHKKVFDDDIVSKWRKESSLIPDEVFWKLSVSDKSQWWNEDGTLVVQDDHMGDYLKPLEGTMTEETFNCCVKELQSKAKYYEKSGIIPTLDACASVAKSDNLISIELYDSLRNAFAKLKADQSASPDWHPRSNDMVQDLVHPSMYPLVYGRSKVLKKELVGVSDAIEKWAGKGTIVPKDDWEWDEQRDRFRYGVGSGDVPPQYWSDTYQWLPANVAFKEDGGVTFTSYINNLHPTKYSDIYRMIEKLIESVLPAWDQCLTLAAGYNEREGAGRVDSRFEKPENPDDENGYNWIPSDPSEVASIEVNWDEMGSQYEYNPEYDDETECKWKALRKPVIPEPSFEDIDYVPAPGKRLVDKFAASGLQVIVKMASIELTPDKPEFPAGGWHIEGQMNEHICATALYYLDSENISSSSLSFRMQTSAYMNDEYEVGQGAYNWMEQIYGTCLGGGGSPCLQNYGSVETPQGRLLAFPNVFQHRVSPFKLIDPTKPGHRRFIALWLVDPTKRIISTANVPPQQQDWWVDSILGNTPESRSAAISKLPAELVILLKEKGLRSDISSTDSGTLPAELMEMVREHFNADAATLPMGLEEANEHRAKLMQERGAFVRIAEKGWQQHSYSFCEH</sequence>
<feature type="domain" description="DUF4246" evidence="2">
    <location>
        <begin position="4"/>
        <end position="74"/>
    </location>
</feature>
<proteinExistence type="predicted"/>
<accession>A0A6A6WZN2</accession>
<evidence type="ECO:0000259" key="2">
    <source>
        <dbReference type="Pfam" id="PF21666"/>
    </source>
</evidence>
<dbReference type="OrthoDB" id="415532at2759"/>
<gene>
    <name evidence="3" type="ORF">K505DRAFT_365654</name>
</gene>
<evidence type="ECO:0000313" key="3">
    <source>
        <dbReference type="EMBL" id="KAF2789388.1"/>
    </source>
</evidence>
<dbReference type="InterPro" id="IPR049192">
    <property type="entry name" value="DUF4246_C"/>
</dbReference>
<dbReference type="EMBL" id="MU002141">
    <property type="protein sequence ID" value="KAF2789388.1"/>
    <property type="molecule type" value="Genomic_DNA"/>
</dbReference>
<reference evidence="3" key="1">
    <citation type="journal article" date="2020" name="Stud. Mycol.">
        <title>101 Dothideomycetes genomes: a test case for predicting lifestyles and emergence of pathogens.</title>
        <authorList>
            <person name="Haridas S."/>
            <person name="Albert R."/>
            <person name="Binder M."/>
            <person name="Bloem J."/>
            <person name="Labutti K."/>
            <person name="Salamov A."/>
            <person name="Andreopoulos B."/>
            <person name="Baker S."/>
            <person name="Barry K."/>
            <person name="Bills G."/>
            <person name="Bluhm B."/>
            <person name="Cannon C."/>
            <person name="Castanera R."/>
            <person name="Culley D."/>
            <person name="Daum C."/>
            <person name="Ezra D."/>
            <person name="Gonzalez J."/>
            <person name="Henrissat B."/>
            <person name="Kuo A."/>
            <person name="Liang C."/>
            <person name="Lipzen A."/>
            <person name="Lutzoni F."/>
            <person name="Magnuson J."/>
            <person name="Mondo S."/>
            <person name="Nolan M."/>
            <person name="Ohm R."/>
            <person name="Pangilinan J."/>
            <person name="Park H.-J."/>
            <person name="Ramirez L."/>
            <person name="Alfaro M."/>
            <person name="Sun H."/>
            <person name="Tritt A."/>
            <person name="Yoshinaga Y."/>
            <person name="Zwiers L.-H."/>
            <person name="Turgeon B."/>
            <person name="Goodwin S."/>
            <person name="Spatafora J."/>
            <person name="Crous P."/>
            <person name="Grigoriev I."/>
        </authorList>
    </citation>
    <scope>NUCLEOTIDE SEQUENCE</scope>
    <source>
        <strain evidence="3">CBS 109.77</strain>
    </source>
</reference>
<dbReference type="Proteomes" id="UP000799757">
    <property type="component" value="Unassembled WGS sequence"/>
</dbReference>
<dbReference type="Pfam" id="PF14033">
    <property type="entry name" value="DUF4246"/>
    <property type="match status" value="1"/>
</dbReference>
<dbReference type="InterPro" id="IPR025340">
    <property type="entry name" value="DUF4246"/>
</dbReference>
<feature type="domain" description="DUF4246" evidence="1">
    <location>
        <begin position="122"/>
        <end position="579"/>
    </location>
</feature>